<dbReference type="GO" id="GO:0006749">
    <property type="term" value="P:glutathione metabolic process"/>
    <property type="evidence" value="ECO:0007669"/>
    <property type="project" value="TreeGrafter"/>
</dbReference>
<dbReference type="GO" id="GO:0004602">
    <property type="term" value="F:glutathione peroxidase activity"/>
    <property type="evidence" value="ECO:0007669"/>
    <property type="project" value="TreeGrafter"/>
</dbReference>
<protein>
    <recommendedName>
        <fullName evidence="1">2-hydroxychromene-2-carboxylate isomerase</fullName>
        <ecNumber evidence="1">5.99.1.4</ecNumber>
    </recommendedName>
</protein>
<reference evidence="3" key="1">
    <citation type="submission" date="2021-07" db="EMBL/GenBank/DDBJ databases">
        <title>Roseobacter insulae sp. nov., isolated from a tidal flat.</title>
        <authorList>
            <person name="Park S."/>
            <person name="Yoon J.-H."/>
        </authorList>
    </citation>
    <scope>NUCLEOTIDE SEQUENCE</scope>
    <source>
        <strain evidence="3">YSTF-M11</strain>
    </source>
</reference>
<keyword evidence="4" id="KW-1185">Reference proteome</keyword>
<dbReference type="PANTHER" id="PTHR42943:SF13">
    <property type="entry name" value="GLUTATHIONE S-TRANSFERASE KAPPA-RELATED"/>
    <property type="match status" value="1"/>
</dbReference>
<comment type="catalytic activity">
    <reaction evidence="1">
        <text>2-hydroxychromene-2-carboxylate = (3E)-4-(2-hydroxyphenyl)-2-oxobut-3-enoate</text>
        <dbReference type="Rhea" id="RHEA:27401"/>
        <dbReference type="ChEBI" id="CHEBI:59350"/>
        <dbReference type="ChEBI" id="CHEBI:59353"/>
        <dbReference type="EC" id="5.99.1.4"/>
    </reaction>
</comment>
<feature type="domain" description="DSBA-like thioredoxin" evidence="2">
    <location>
        <begin position="3"/>
        <end position="197"/>
    </location>
</feature>
<accession>A0A9X1FUF6</accession>
<dbReference type="EC" id="5.99.1.4" evidence="1"/>
<dbReference type="InterPro" id="IPR014440">
    <property type="entry name" value="HCCAis_GSTk"/>
</dbReference>
<evidence type="ECO:0000256" key="1">
    <source>
        <dbReference type="PIRNR" id="PIRNR006386"/>
    </source>
</evidence>
<evidence type="ECO:0000259" key="2">
    <source>
        <dbReference type="Pfam" id="PF01323"/>
    </source>
</evidence>
<dbReference type="PIRSF" id="PIRSF006386">
    <property type="entry name" value="HCCAis_GSTk"/>
    <property type="match status" value="1"/>
</dbReference>
<gene>
    <name evidence="3" type="ORF">KX928_07350</name>
</gene>
<dbReference type="InterPro" id="IPR051924">
    <property type="entry name" value="GST_Kappa/NadH"/>
</dbReference>
<dbReference type="GO" id="GO:1901170">
    <property type="term" value="P:naphthalene catabolic process"/>
    <property type="evidence" value="ECO:0007669"/>
    <property type="project" value="InterPro"/>
</dbReference>
<dbReference type="PANTHER" id="PTHR42943">
    <property type="entry name" value="GLUTATHIONE S-TRANSFERASE KAPPA"/>
    <property type="match status" value="1"/>
</dbReference>
<dbReference type="CDD" id="cd03022">
    <property type="entry name" value="DsbA_HCCA_Iso"/>
    <property type="match status" value="1"/>
</dbReference>
<dbReference type="RefSeq" id="WP_219500592.1">
    <property type="nucleotide sequence ID" value="NZ_JAHXDN010000002.1"/>
</dbReference>
<evidence type="ECO:0000313" key="4">
    <source>
        <dbReference type="Proteomes" id="UP001138661"/>
    </source>
</evidence>
<dbReference type="EMBL" id="JAHXDN010000002">
    <property type="protein sequence ID" value="MBW4707599.1"/>
    <property type="molecule type" value="Genomic_DNA"/>
</dbReference>
<proteinExistence type="inferred from homology"/>
<evidence type="ECO:0000313" key="3">
    <source>
        <dbReference type="EMBL" id="MBW4707599.1"/>
    </source>
</evidence>
<comment type="similarity">
    <text evidence="1">Belongs to the GST superfamily. NadH family.</text>
</comment>
<dbReference type="Pfam" id="PF01323">
    <property type="entry name" value="DSBA"/>
    <property type="match status" value="1"/>
</dbReference>
<sequence length="203" mass="22643">MKTIEYFYACHSVFAYLGAGRLAEIAAEKGATVIHRPFDLDPVMVAAGSTPFKQRSKAHKAYYFGREIMRWAEYRDLPWIKRRPRYHDSPLALGNGAIIAAQSSGLDADALSRTILQAHWRDDADQADPETLSDIATDLGMDGAALLEMARSPEIQQMHDANTADAIRRNVLGSPTYFVEGDMFYGQDRLEMVARALDQPFAT</sequence>
<dbReference type="GO" id="GO:0018845">
    <property type="term" value="F:2-hydroxychromene-2-carboxylate isomerase activity"/>
    <property type="evidence" value="ECO:0007669"/>
    <property type="project" value="InterPro"/>
</dbReference>
<dbReference type="AlphaFoldDB" id="A0A9X1FUF6"/>
<dbReference type="InterPro" id="IPR044087">
    <property type="entry name" value="NahD-like"/>
</dbReference>
<keyword evidence="1 3" id="KW-0413">Isomerase</keyword>
<dbReference type="InterPro" id="IPR001853">
    <property type="entry name" value="DSBA-like_thioredoxin_dom"/>
</dbReference>
<organism evidence="3 4">
    <name type="scientific">Roseobacter insulae</name>
    <dbReference type="NCBI Taxonomy" id="2859783"/>
    <lineage>
        <taxon>Bacteria</taxon>
        <taxon>Pseudomonadati</taxon>
        <taxon>Pseudomonadota</taxon>
        <taxon>Alphaproteobacteria</taxon>
        <taxon>Rhodobacterales</taxon>
        <taxon>Roseobacteraceae</taxon>
        <taxon>Roseobacter</taxon>
    </lineage>
</organism>
<dbReference type="GO" id="GO:0004364">
    <property type="term" value="F:glutathione transferase activity"/>
    <property type="evidence" value="ECO:0007669"/>
    <property type="project" value="TreeGrafter"/>
</dbReference>
<name>A0A9X1FUF6_9RHOB</name>
<comment type="caution">
    <text evidence="3">The sequence shown here is derived from an EMBL/GenBank/DDBJ whole genome shotgun (WGS) entry which is preliminary data.</text>
</comment>
<dbReference type="Proteomes" id="UP001138661">
    <property type="component" value="Unassembled WGS sequence"/>
</dbReference>